<dbReference type="Proteomes" id="UP001186104">
    <property type="component" value="Unassembled WGS sequence"/>
</dbReference>
<comment type="caution">
    <text evidence="2">The sequence shown here is derived from an EMBL/GenBank/DDBJ whole genome shotgun (WGS) entry which is preliminary data.</text>
</comment>
<gene>
    <name evidence="2" type="ORF">R3P93_08870</name>
</gene>
<evidence type="ECO:0000313" key="3">
    <source>
        <dbReference type="Proteomes" id="UP001186104"/>
    </source>
</evidence>
<evidence type="ECO:0000313" key="2">
    <source>
        <dbReference type="EMBL" id="MDV6302668.1"/>
    </source>
</evidence>
<feature type="domain" description="HNH" evidence="1">
    <location>
        <begin position="28"/>
        <end position="81"/>
    </location>
</feature>
<dbReference type="InterPro" id="IPR002711">
    <property type="entry name" value="HNH"/>
</dbReference>
<protein>
    <submittedName>
        <fullName evidence="2">HNH endonuclease</fullName>
    </submittedName>
</protein>
<keyword evidence="2" id="KW-0255">Endonuclease</keyword>
<dbReference type="EMBL" id="JAWLKF010000003">
    <property type="protein sequence ID" value="MDV6302668.1"/>
    <property type="molecule type" value="Genomic_DNA"/>
</dbReference>
<keyword evidence="2" id="KW-0540">Nuclease</keyword>
<dbReference type="Gene3D" id="1.10.30.50">
    <property type="match status" value="1"/>
</dbReference>
<evidence type="ECO:0000259" key="1">
    <source>
        <dbReference type="Pfam" id="PF01844"/>
    </source>
</evidence>
<proteinExistence type="predicted"/>
<keyword evidence="3" id="KW-1185">Reference proteome</keyword>
<reference evidence="2 3" key="1">
    <citation type="submission" date="2023-10" db="EMBL/GenBank/DDBJ databases">
        <title>Development of a sustainable strategy for remediation of hydrocarbon-contaminated territories based on the waste exchange concept.</title>
        <authorList>
            <person name="Krivoruchko A."/>
        </authorList>
    </citation>
    <scope>NUCLEOTIDE SEQUENCE [LARGE SCALE GENOMIC DNA]</scope>
    <source>
        <strain evidence="2 3">IEGM 1327</strain>
    </source>
</reference>
<dbReference type="GO" id="GO:0004519">
    <property type="term" value="F:endonuclease activity"/>
    <property type="evidence" value="ECO:0007669"/>
    <property type="project" value="UniProtKB-KW"/>
</dbReference>
<dbReference type="RefSeq" id="WP_317532812.1">
    <property type="nucleotide sequence ID" value="NZ_JAWLKF010000003.1"/>
</dbReference>
<sequence>MSQYTPKSYQYIKWAQEFKKMCGPAPTCHICKLVIDPSAARNSKGQFTLDHLVPLSRGGDPFELTNCAPAHRGCNGRRGNRFEHDAPEAPRPAIAALFDDDTPRTSRCWTGCPECRGALDTSLREHRNTGRVSVTTGYGNTCPRIVALKAHRRTLAAR</sequence>
<organism evidence="2 3">
    <name type="scientific">Rhodococcus cerastii</name>
    <dbReference type="NCBI Taxonomy" id="908616"/>
    <lineage>
        <taxon>Bacteria</taxon>
        <taxon>Bacillati</taxon>
        <taxon>Actinomycetota</taxon>
        <taxon>Actinomycetes</taxon>
        <taxon>Mycobacteriales</taxon>
        <taxon>Nocardiaceae</taxon>
        <taxon>Rhodococcus</taxon>
    </lineage>
</organism>
<name>A0ABU4CYY3_9NOCA</name>
<keyword evidence="2" id="KW-0378">Hydrolase</keyword>
<dbReference type="Pfam" id="PF01844">
    <property type="entry name" value="HNH"/>
    <property type="match status" value="1"/>
</dbReference>
<accession>A0ABU4CYY3</accession>